<dbReference type="SMART" id="SM00448">
    <property type="entry name" value="REC"/>
    <property type="match status" value="1"/>
</dbReference>
<dbReference type="PROSITE" id="PS50930">
    <property type="entry name" value="HTH_LYTTR"/>
    <property type="match status" value="1"/>
</dbReference>
<evidence type="ECO:0000259" key="3">
    <source>
        <dbReference type="PROSITE" id="PS50930"/>
    </source>
</evidence>
<proteinExistence type="predicted"/>
<dbReference type="InterPro" id="IPR007492">
    <property type="entry name" value="LytTR_DNA-bd_dom"/>
</dbReference>
<dbReference type="Gene3D" id="2.40.50.1020">
    <property type="entry name" value="LytTr DNA-binding domain"/>
    <property type="match status" value="1"/>
</dbReference>
<dbReference type="Pfam" id="PF00072">
    <property type="entry name" value="Response_reg"/>
    <property type="match status" value="1"/>
</dbReference>
<feature type="domain" description="HTH LytTR-type" evidence="3">
    <location>
        <begin position="130"/>
        <end position="201"/>
    </location>
</feature>
<keyword evidence="1" id="KW-0597">Phosphoprotein</keyword>
<dbReference type="GO" id="GO:0003677">
    <property type="term" value="F:DNA binding"/>
    <property type="evidence" value="ECO:0007669"/>
    <property type="project" value="InterPro"/>
</dbReference>
<evidence type="ECO:0000259" key="2">
    <source>
        <dbReference type="PROSITE" id="PS50110"/>
    </source>
</evidence>
<gene>
    <name evidence="4" type="primary">yehT_2</name>
    <name evidence="4" type="ORF">ERS852429_01815</name>
</gene>
<dbReference type="RefSeq" id="WP_009018417.1">
    <property type="nucleotide sequence ID" value="NZ_CACRUW010000044.1"/>
</dbReference>
<protein>
    <submittedName>
        <fullName evidence="4">Probable transcriptional regulatory protein YehT</fullName>
    </submittedName>
</protein>
<evidence type="ECO:0000313" key="4">
    <source>
        <dbReference type="EMBL" id="CUN07070.1"/>
    </source>
</evidence>
<dbReference type="Proteomes" id="UP000095591">
    <property type="component" value="Unassembled WGS sequence"/>
</dbReference>
<dbReference type="InterPro" id="IPR011006">
    <property type="entry name" value="CheY-like_superfamily"/>
</dbReference>
<reference evidence="4 5" key="1">
    <citation type="submission" date="2015-09" db="EMBL/GenBank/DDBJ databases">
        <authorList>
            <consortium name="Pathogen Informatics"/>
        </authorList>
    </citation>
    <scope>NUCLEOTIDE SEQUENCE [LARGE SCALE GENOMIC DNA]</scope>
    <source>
        <strain evidence="4 5">2789STDY5608872</strain>
    </source>
</reference>
<feature type="domain" description="Response regulatory" evidence="2">
    <location>
        <begin position="4"/>
        <end position="115"/>
    </location>
</feature>
<sequence>MTITCVITDDEPMARKGLQSYVERVDFLSLTGVCEDAIQLNTLLKTQQPDLLLLDIEMPYLSGLDLLATLNQPPKVIVTSAYEQYALKGYELDVVDYLLKPISFERFLKGVNKVHDLLVRENTPDADASFFVKSEKQMRKIYLRDILFVEALENYVSIYTTSGRVLTHSTLKRIGESLPDDQFLQTHKSYIINADRVDLVEGNRLCIESYQIPIARNLRDIVFKRILKNTL</sequence>
<dbReference type="Pfam" id="PF04397">
    <property type="entry name" value="LytTR"/>
    <property type="match status" value="1"/>
</dbReference>
<evidence type="ECO:0000313" key="5">
    <source>
        <dbReference type="Proteomes" id="UP000095591"/>
    </source>
</evidence>
<dbReference type="Gene3D" id="3.40.50.2300">
    <property type="match status" value="1"/>
</dbReference>
<dbReference type="SUPFAM" id="SSF52172">
    <property type="entry name" value="CheY-like"/>
    <property type="match status" value="1"/>
</dbReference>
<feature type="modified residue" description="4-aspartylphosphate" evidence="1">
    <location>
        <position position="55"/>
    </location>
</feature>
<organism evidence="4 5">
    <name type="scientific">Parabacteroides distasonis</name>
    <dbReference type="NCBI Taxonomy" id="823"/>
    <lineage>
        <taxon>Bacteria</taxon>
        <taxon>Pseudomonadati</taxon>
        <taxon>Bacteroidota</taxon>
        <taxon>Bacteroidia</taxon>
        <taxon>Bacteroidales</taxon>
        <taxon>Tannerellaceae</taxon>
        <taxon>Parabacteroides</taxon>
    </lineage>
</organism>
<dbReference type="AlphaFoldDB" id="A0A173TXP5"/>
<evidence type="ECO:0000256" key="1">
    <source>
        <dbReference type="PROSITE-ProRule" id="PRU00169"/>
    </source>
</evidence>
<dbReference type="PANTHER" id="PTHR37299">
    <property type="entry name" value="TRANSCRIPTIONAL REGULATOR-RELATED"/>
    <property type="match status" value="1"/>
</dbReference>
<accession>A0A173TXP5</accession>
<dbReference type="InterPro" id="IPR046947">
    <property type="entry name" value="LytR-like"/>
</dbReference>
<dbReference type="GO" id="GO:0000156">
    <property type="term" value="F:phosphorelay response regulator activity"/>
    <property type="evidence" value="ECO:0007669"/>
    <property type="project" value="InterPro"/>
</dbReference>
<dbReference type="PANTHER" id="PTHR37299:SF1">
    <property type="entry name" value="STAGE 0 SPORULATION PROTEIN A HOMOLOG"/>
    <property type="match status" value="1"/>
</dbReference>
<dbReference type="PROSITE" id="PS50110">
    <property type="entry name" value="RESPONSE_REGULATORY"/>
    <property type="match status" value="1"/>
</dbReference>
<name>A0A173TXP5_PARDI</name>
<dbReference type="SMART" id="SM00850">
    <property type="entry name" value="LytTR"/>
    <property type="match status" value="1"/>
</dbReference>
<dbReference type="EMBL" id="CYXP01000003">
    <property type="protein sequence ID" value="CUN07070.1"/>
    <property type="molecule type" value="Genomic_DNA"/>
</dbReference>
<dbReference type="InterPro" id="IPR001789">
    <property type="entry name" value="Sig_transdc_resp-reg_receiver"/>
</dbReference>